<accession>A0A0A9AY18</accession>
<evidence type="ECO:0000313" key="1">
    <source>
        <dbReference type="EMBL" id="JAD56016.1"/>
    </source>
</evidence>
<dbReference type="AlphaFoldDB" id="A0A0A9AY18"/>
<name>A0A0A9AY18_ARUDO</name>
<reference evidence="1" key="1">
    <citation type="submission" date="2014-09" db="EMBL/GenBank/DDBJ databases">
        <authorList>
            <person name="Magalhaes I.L.F."/>
            <person name="Oliveira U."/>
            <person name="Santos F.R."/>
            <person name="Vidigal T.H.D.A."/>
            <person name="Brescovit A.D."/>
            <person name="Santos A.J."/>
        </authorList>
    </citation>
    <scope>NUCLEOTIDE SEQUENCE</scope>
    <source>
        <tissue evidence="1">Shoot tissue taken approximately 20 cm above the soil surface</tissue>
    </source>
</reference>
<sequence length="29" mass="3301">MTKFQNISSPSKFGHYLHLTALPPSEMTH</sequence>
<protein>
    <submittedName>
        <fullName evidence="1">Uncharacterized protein</fullName>
    </submittedName>
</protein>
<dbReference type="EMBL" id="GBRH01241879">
    <property type="protein sequence ID" value="JAD56016.1"/>
    <property type="molecule type" value="Transcribed_RNA"/>
</dbReference>
<organism evidence="1">
    <name type="scientific">Arundo donax</name>
    <name type="common">Giant reed</name>
    <name type="synonym">Donax arundinaceus</name>
    <dbReference type="NCBI Taxonomy" id="35708"/>
    <lineage>
        <taxon>Eukaryota</taxon>
        <taxon>Viridiplantae</taxon>
        <taxon>Streptophyta</taxon>
        <taxon>Embryophyta</taxon>
        <taxon>Tracheophyta</taxon>
        <taxon>Spermatophyta</taxon>
        <taxon>Magnoliopsida</taxon>
        <taxon>Liliopsida</taxon>
        <taxon>Poales</taxon>
        <taxon>Poaceae</taxon>
        <taxon>PACMAD clade</taxon>
        <taxon>Arundinoideae</taxon>
        <taxon>Arundineae</taxon>
        <taxon>Arundo</taxon>
    </lineage>
</organism>
<reference evidence="1" key="2">
    <citation type="journal article" date="2015" name="Data Brief">
        <title>Shoot transcriptome of the giant reed, Arundo donax.</title>
        <authorList>
            <person name="Barrero R.A."/>
            <person name="Guerrero F.D."/>
            <person name="Moolhuijzen P."/>
            <person name="Goolsby J.A."/>
            <person name="Tidwell J."/>
            <person name="Bellgard S.E."/>
            <person name="Bellgard M.I."/>
        </authorList>
    </citation>
    <scope>NUCLEOTIDE SEQUENCE</scope>
    <source>
        <tissue evidence="1">Shoot tissue taken approximately 20 cm above the soil surface</tissue>
    </source>
</reference>
<proteinExistence type="predicted"/>